<dbReference type="GO" id="GO:0009279">
    <property type="term" value="C:cell outer membrane"/>
    <property type="evidence" value="ECO:0007669"/>
    <property type="project" value="UniProtKB-SubCell"/>
</dbReference>
<feature type="signal peptide" evidence="4">
    <location>
        <begin position="1"/>
        <end position="19"/>
    </location>
</feature>
<dbReference type="PANTHER" id="PTHR30189">
    <property type="entry name" value="LPS-ASSEMBLY PROTEIN"/>
    <property type="match status" value="1"/>
</dbReference>
<dbReference type="InterPro" id="IPR020889">
    <property type="entry name" value="LipoPS_assembly_LptD"/>
</dbReference>
<dbReference type="Proteomes" id="UP000033452">
    <property type="component" value="Unassembled WGS sequence"/>
</dbReference>
<dbReference type="GO" id="GO:1990351">
    <property type="term" value="C:transporter complex"/>
    <property type="evidence" value="ECO:0007669"/>
    <property type="project" value="TreeGrafter"/>
</dbReference>
<dbReference type="EMBL" id="JXYA01000032">
    <property type="protein sequence ID" value="KJZ07690.1"/>
    <property type="molecule type" value="Genomic_DNA"/>
</dbReference>
<evidence type="ECO:0000259" key="5">
    <source>
        <dbReference type="Pfam" id="PF03968"/>
    </source>
</evidence>
<protein>
    <recommendedName>
        <fullName evidence="4">LPS-assembly protein LptD</fullName>
    </recommendedName>
</protein>
<feature type="domain" description="Organic solvent tolerance-like N-terminal" evidence="5">
    <location>
        <begin position="50"/>
        <end position="180"/>
    </location>
</feature>
<comment type="caution">
    <text evidence="4">Lacks conserved residue(s) required for the propagation of feature annotation.</text>
</comment>
<evidence type="ECO:0000313" key="7">
    <source>
        <dbReference type="EMBL" id="KJZ07690.1"/>
    </source>
</evidence>
<dbReference type="Pfam" id="PF03968">
    <property type="entry name" value="LptD_N"/>
    <property type="match status" value="1"/>
</dbReference>
<comment type="similarity">
    <text evidence="4">Belongs to the LptD family.</text>
</comment>
<sequence length="760" mass="86084" precursor="true">MSKAWGLFVLPLISTATFANSNIDGLQCKDYFQPKNWQPIADLPKGAIDIQSDNVELQGVDSAEFSGNVVISSSVMSLSAEAALIDKQQGLLNATGPLVFQDAYTLVNSTGMFANLKDYEFSLLGADYWLTQQNGHGSAEKLHATSNQVDLLNSSFTTCPGETPFWSIEASNIVMNRDSGWGETHNTVLRILDTPVVYVPYFTFPIDDRRKSGVLTPTISSSSRRGLGIAVPYYLNLAPNYDATITPRYMSKKGTQLISEFRYLTQQHQGQLAIEFLEQDDSAKQLDERYLVNWTQNSYFDENWRASVDVTNVSDDAYISDLDSQYANETDTQLYRTGQLSYLGDDWAVDLKVQNFEVLGNHTESYAVLPQLTVNHVTHNYQGFNWGLTGQISRFTNDELTVTDATRVHFEPSVSYDHNAHAWSFASNLSLMHTYYEQDGDEAFAQSQYKKSVSRTLPKLRLHGQLNLERPTNFILEQGTQTLEPQIQYLYTPKKDQSGIALYDTIKMQDDFFGLFREQRFSGVDFIAQANQFTLGATTRLFDNSNIERFNFSMGQILYLSDSAKPTAQSLESNPLDQTTQEFGSKNYNALFAAESMLHWHRRWYFSAGLQYDADEKELIQSHMTLDYRGSNKKLVQLNHHYASDVSGYEIDQIGLFSSLPIDENWQLVASYHRDLTASRSVEVFAGLQYESCCWAVRITGKRQIQTDLNQTISRDDAIFDTSFGINFVLKGLGSKSRYDASQLLRSGIFGYRRPFFLNN</sequence>
<evidence type="ECO:0000313" key="8">
    <source>
        <dbReference type="Proteomes" id="UP000033452"/>
    </source>
</evidence>
<keyword evidence="8" id="KW-1185">Reference proteome</keyword>
<dbReference type="PATRIC" id="fig|43658.5.peg.3042"/>
<keyword evidence="2 4" id="KW-0472">Membrane</keyword>
<proteinExistence type="inferred from homology"/>
<evidence type="ECO:0000256" key="2">
    <source>
        <dbReference type="ARBA" id="ARBA00023136"/>
    </source>
</evidence>
<dbReference type="PANTHER" id="PTHR30189:SF1">
    <property type="entry name" value="LPS-ASSEMBLY PROTEIN LPTD"/>
    <property type="match status" value="1"/>
</dbReference>
<dbReference type="HAMAP" id="MF_01411">
    <property type="entry name" value="LPS_assembly_LptD"/>
    <property type="match status" value="1"/>
</dbReference>
<evidence type="ECO:0000259" key="6">
    <source>
        <dbReference type="Pfam" id="PF04453"/>
    </source>
</evidence>
<feature type="domain" description="LptD C-terminal" evidence="6">
    <location>
        <begin position="288"/>
        <end position="666"/>
    </location>
</feature>
<comment type="subcellular location">
    <subcellularLocation>
        <location evidence="4">Cell outer membrane</location>
    </subcellularLocation>
</comment>
<dbReference type="GO" id="GO:0015920">
    <property type="term" value="P:lipopolysaccharide transport"/>
    <property type="evidence" value="ECO:0007669"/>
    <property type="project" value="InterPro"/>
</dbReference>
<keyword evidence="1 4" id="KW-0732">Signal</keyword>
<dbReference type="InterPro" id="IPR050218">
    <property type="entry name" value="LptD"/>
</dbReference>
<organism evidence="7 8">
    <name type="scientific">Pseudoalteromonas rubra</name>
    <dbReference type="NCBI Taxonomy" id="43658"/>
    <lineage>
        <taxon>Bacteria</taxon>
        <taxon>Pseudomonadati</taxon>
        <taxon>Pseudomonadota</taxon>
        <taxon>Gammaproteobacteria</taxon>
        <taxon>Alteromonadales</taxon>
        <taxon>Pseudoalteromonadaceae</taxon>
        <taxon>Pseudoalteromonas</taxon>
    </lineage>
</organism>
<comment type="caution">
    <text evidence="7">The sequence shown here is derived from an EMBL/GenBank/DDBJ whole genome shotgun (WGS) entry which is preliminary data.</text>
</comment>
<dbReference type="GO" id="GO:0043165">
    <property type="term" value="P:Gram-negative-bacterium-type cell outer membrane assembly"/>
    <property type="evidence" value="ECO:0007669"/>
    <property type="project" value="UniProtKB-UniRule"/>
</dbReference>
<comment type="function">
    <text evidence="4">Together with LptE, is involved in the assembly of lipopolysaccharide (LPS) at the surface of the outer membrane.</text>
</comment>
<dbReference type="InterPro" id="IPR005653">
    <property type="entry name" value="OstA-like_N"/>
</dbReference>
<evidence type="ECO:0000256" key="3">
    <source>
        <dbReference type="ARBA" id="ARBA00023237"/>
    </source>
</evidence>
<dbReference type="OrthoDB" id="9760225at2"/>
<feature type="chain" id="PRO_5008987454" description="LPS-assembly protein LptD" evidence="4">
    <location>
        <begin position="20"/>
        <end position="760"/>
    </location>
</feature>
<gene>
    <name evidence="4" type="primary">lptD</name>
    <name evidence="7" type="ORF">TW77_14380</name>
</gene>
<evidence type="ECO:0000256" key="1">
    <source>
        <dbReference type="ARBA" id="ARBA00022729"/>
    </source>
</evidence>
<name>A0A0F4QK87_9GAMM</name>
<reference evidence="7 8" key="1">
    <citation type="journal article" date="2015" name="BMC Genomics">
        <title>Genome mining reveals unlocked bioactive potential of marine Gram-negative bacteria.</title>
        <authorList>
            <person name="Machado H."/>
            <person name="Sonnenschein E.C."/>
            <person name="Melchiorsen J."/>
            <person name="Gram L."/>
        </authorList>
    </citation>
    <scope>NUCLEOTIDE SEQUENCE [LARGE SCALE GENOMIC DNA]</scope>
    <source>
        <strain evidence="7 8">S2471</strain>
    </source>
</reference>
<accession>A0A0F4QK87</accession>
<dbReference type="InterPro" id="IPR007543">
    <property type="entry name" value="LptD_C"/>
</dbReference>
<dbReference type="AlphaFoldDB" id="A0A0F4QK87"/>
<evidence type="ECO:0000256" key="4">
    <source>
        <dbReference type="HAMAP-Rule" id="MF_01411"/>
    </source>
</evidence>
<comment type="subunit">
    <text evidence="4">Component of the lipopolysaccharide transport and assembly complex. Interacts with LptE and LptA.</text>
</comment>
<dbReference type="RefSeq" id="WP_046005684.1">
    <property type="nucleotide sequence ID" value="NZ_JXYA01000032.1"/>
</dbReference>
<keyword evidence="3 4" id="KW-0998">Cell outer membrane</keyword>
<dbReference type="Pfam" id="PF04453">
    <property type="entry name" value="LptD"/>
    <property type="match status" value="1"/>
</dbReference>